<keyword evidence="1" id="KW-0472">Membrane</keyword>
<reference evidence="3 4" key="1">
    <citation type="journal article" date="2011" name="Stand. Genomic Sci.">
        <title>Complete genome sequence of Desulfobulbus propionicus type strain (1pr3).</title>
        <authorList>
            <person name="Pagani I."/>
            <person name="Lapidus A."/>
            <person name="Nolan M."/>
            <person name="Lucas S."/>
            <person name="Hammon N."/>
            <person name="Deshpande S."/>
            <person name="Cheng J.F."/>
            <person name="Chertkov O."/>
            <person name="Davenport K."/>
            <person name="Tapia R."/>
            <person name="Han C."/>
            <person name="Goodwin L."/>
            <person name="Pitluck S."/>
            <person name="Liolios K."/>
            <person name="Mavromatis K."/>
            <person name="Ivanova N."/>
            <person name="Mikhailova N."/>
            <person name="Pati A."/>
            <person name="Chen A."/>
            <person name="Palaniappan K."/>
            <person name="Land M."/>
            <person name="Hauser L."/>
            <person name="Chang Y.J."/>
            <person name="Jeffries C.D."/>
            <person name="Detter J.C."/>
            <person name="Brambilla E."/>
            <person name="Kannan K.P."/>
            <person name="Djao O.D."/>
            <person name="Rohde M."/>
            <person name="Pukall R."/>
            <person name="Spring S."/>
            <person name="Goker M."/>
            <person name="Sikorski J."/>
            <person name="Woyke T."/>
            <person name="Bristow J."/>
            <person name="Eisen J.A."/>
            <person name="Markowitz V."/>
            <person name="Hugenholtz P."/>
            <person name="Kyrpides N.C."/>
            <person name="Klenk H.P."/>
        </authorList>
    </citation>
    <scope>NUCLEOTIDE SEQUENCE [LARGE SCALE GENOMIC DNA]</scope>
    <source>
        <strain evidence="4">ATCC 33891 / DSM 2032 / 1pr3</strain>
    </source>
</reference>
<protein>
    <recommendedName>
        <fullName evidence="2">DUF2062 domain-containing protein</fullName>
    </recommendedName>
</protein>
<keyword evidence="4" id="KW-1185">Reference proteome</keyword>
<proteinExistence type="predicted"/>
<evidence type="ECO:0000259" key="2">
    <source>
        <dbReference type="Pfam" id="PF09835"/>
    </source>
</evidence>
<name>A0A7U3YKN8_DESPD</name>
<evidence type="ECO:0000256" key="1">
    <source>
        <dbReference type="SAM" id="Phobius"/>
    </source>
</evidence>
<keyword evidence="1" id="KW-1133">Transmembrane helix</keyword>
<dbReference type="PANTHER" id="PTHR40547">
    <property type="entry name" value="SLL0298 PROTEIN"/>
    <property type="match status" value="1"/>
</dbReference>
<evidence type="ECO:0000313" key="4">
    <source>
        <dbReference type="Proteomes" id="UP000006365"/>
    </source>
</evidence>
<keyword evidence="1" id="KW-0812">Transmembrane</keyword>
<dbReference type="AlphaFoldDB" id="A0A7U3YKN8"/>
<dbReference type="EMBL" id="CP002364">
    <property type="protein sequence ID" value="ADW17151.1"/>
    <property type="molecule type" value="Genomic_DNA"/>
</dbReference>
<organism evidence="3 4">
    <name type="scientific">Desulfobulbus propionicus (strain ATCC 33891 / DSM 2032 / VKM B-1956 / 1pr3)</name>
    <dbReference type="NCBI Taxonomy" id="577650"/>
    <lineage>
        <taxon>Bacteria</taxon>
        <taxon>Pseudomonadati</taxon>
        <taxon>Thermodesulfobacteriota</taxon>
        <taxon>Desulfobulbia</taxon>
        <taxon>Desulfobulbales</taxon>
        <taxon>Desulfobulbaceae</taxon>
        <taxon>Desulfobulbus</taxon>
    </lineage>
</organism>
<dbReference type="Proteomes" id="UP000006365">
    <property type="component" value="Chromosome"/>
</dbReference>
<dbReference type="RefSeq" id="WP_015723695.1">
    <property type="nucleotide sequence ID" value="NC_014972.1"/>
</dbReference>
<dbReference type="InterPro" id="IPR018639">
    <property type="entry name" value="DUF2062"/>
</dbReference>
<gene>
    <name evidence="3" type="ordered locus">Despr_0977</name>
</gene>
<dbReference type="PANTHER" id="PTHR40547:SF1">
    <property type="entry name" value="SLL0298 PROTEIN"/>
    <property type="match status" value="1"/>
</dbReference>
<evidence type="ECO:0000313" key="3">
    <source>
        <dbReference type="EMBL" id="ADW17151.1"/>
    </source>
</evidence>
<dbReference type="Pfam" id="PF09835">
    <property type="entry name" value="DUF2062"/>
    <property type="match status" value="1"/>
</dbReference>
<dbReference type="KEGG" id="dpr:Despr_0977"/>
<feature type="transmembrane region" description="Helical" evidence="1">
    <location>
        <begin position="124"/>
        <end position="152"/>
    </location>
</feature>
<accession>A0A7U3YKN8</accession>
<feature type="domain" description="DUF2062" evidence="2">
    <location>
        <begin position="5"/>
        <end position="159"/>
    </location>
</feature>
<sequence>MSIKRTARFYFIRFKRLQGSPRSLALGAAIGTAVGATPTLPLHNILILGLTLPLRVNPIAGILAANVVSNPLTFVPQYYAAWKIGDFFLPGRLSWEKILATLDMIKREGILDSLDVLRALGLDALLVMMAGGLVLALPSGLLTYVLVFRFFAAVREKRRQKHLLNRMDR</sequence>